<reference evidence="3" key="1">
    <citation type="journal article" date="2013" name="Science">
        <title>Comparative analysis of bat genomes provides insight into the evolution of flight and immunity.</title>
        <authorList>
            <person name="Zhang G."/>
            <person name="Cowled C."/>
            <person name="Shi Z."/>
            <person name="Huang Z."/>
            <person name="Bishop-Lilly K.A."/>
            <person name="Fang X."/>
            <person name="Wynne J.W."/>
            <person name="Xiong Z."/>
            <person name="Baker M.L."/>
            <person name="Zhao W."/>
            <person name="Tachedjian M."/>
            <person name="Zhu Y."/>
            <person name="Zhou P."/>
            <person name="Jiang X."/>
            <person name="Ng J."/>
            <person name="Yang L."/>
            <person name="Wu L."/>
            <person name="Xiao J."/>
            <person name="Feng Y."/>
            <person name="Chen Y."/>
            <person name="Sun X."/>
            <person name="Zhang Y."/>
            <person name="Marsh G.A."/>
            <person name="Crameri G."/>
            <person name="Broder C.C."/>
            <person name="Frey K.G."/>
            <person name="Wang L.F."/>
            <person name="Wang J."/>
        </authorList>
    </citation>
    <scope>NUCLEOTIDE SEQUENCE [LARGE SCALE GENOMIC DNA]</scope>
</reference>
<dbReference type="Proteomes" id="UP000010552">
    <property type="component" value="Unassembled WGS sequence"/>
</dbReference>
<proteinExistence type="predicted"/>
<evidence type="ECO:0000313" key="3">
    <source>
        <dbReference type="Proteomes" id="UP000010552"/>
    </source>
</evidence>
<evidence type="ECO:0000313" key="2">
    <source>
        <dbReference type="EMBL" id="ELK16896.1"/>
    </source>
</evidence>
<dbReference type="EMBL" id="KB030418">
    <property type="protein sequence ID" value="ELK16896.1"/>
    <property type="molecule type" value="Genomic_DNA"/>
</dbReference>
<organism evidence="2 3">
    <name type="scientific">Pteropus alecto</name>
    <name type="common">Black flying fox</name>
    <dbReference type="NCBI Taxonomy" id="9402"/>
    <lineage>
        <taxon>Eukaryota</taxon>
        <taxon>Metazoa</taxon>
        <taxon>Chordata</taxon>
        <taxon>Craniata</taxon>
        <taxon>Vertebrata</taxon>
        <taxon>Euteleostomi</taxon>
        <taxon>Mammalia</taxon>
        <taxon>Eutheria</taxon>
        <taxon>Laurasiatheria</taxon>
        <taxon>Chiroptera</taxon>
        <taxon>Yinpterochiroptera</taxon>
        <taxon>Pteropodoidea</taxon>
        <taxon>Pteropodidae</taxon>
        <taxon>Pteropodinae</taxon>
        <taxon>Pteropus</taxon>
    </lineage>
</organism>
<evidence type="ECO:0000256" key="1">
    <source>
        <dbReference type="SAM" id="MobiDB-lite"/>
    </source>
</evidence>
<feature type="compositionally biased region" description="Pro residues" evidence="1">
    <location>
        <begin position="227"/>
        <end position="238"/>
    </location>
</feature>
<sequence length="238" mass="25638">MFMTISSESIPYPSNWLFGVFFPSEVAPGERAPCHQLGSGHPISDERPALESEGPYRPGSGTARLRHCSRGTQKGLRGGARVCGGERALPVRGWTPHRGDAAPLRGKGESCPVSPPPPRATHLDCLQRTTRMTTMVAPKSTTTSMGTATVKEENEAGIGLTDGPGRGFASKNPKSLSGLRPCRKLPALPNPLVNNTYFALFYTRAKMQPFPTEAASPDRLHSHHPRSPAPDPCPPREK</sequence>
<accession>L5L0X5</accession>
<protein>
    <submittedName>
        <fullName evidence="2">Uncharacterized protein</fullName>
    </submittedName>
</protein>
<dbReference type="InParanoid" id="L5L0X5"/>
<name>L5L0X5_PTEAL</name>
<gene>
    <name evidence="2" type="ORF">PAL_GLEAN10015748</name>
</gene>
<dbReference type="AlphaFoldDB" id="L5L0X5"/>
<feature type="region of interest" description="Disordered" evidence="1">
    <location>
        <begin position="212"/>
        <end position="238"/>
    </location>
</feature>
<feature type="region of interest" description="Disordered" evidence="1">
    <location>
        <begin position="32"/>
        <end position="81"/>
    </location>
</feature>
<feature type="region of interest" description="Disordered" evidence="1">
    <location>
        <begin position="94"/>
        <end position="120"/>
    </location>
</feature>
<keyword evidence="3" id="KW-1185">Reference proteome</keyword>